<accession>A0A0A8W299</accession>
<dbReference type="Gene3D" id="3.40.50.300">
    <property type="entry name" value="P-loop containing nucleotide triphosphate hydrolases"/>
    <property type="match status" value="1"/>
</dbReference>
<dbReference type="Proteomes" id="UP000049127">
    <property type="component" value="Unassembled WGS sequence"/>
</dbReference>
<dbReference type="Proteomes" id="UP000049685">
    <property type="component" value="Unassembled WGS sequence"/>
</dbReference>
<dbReference type="EMBL" id="CEKZ01000023">
    <property type="protein sequence ID" value="CEQ05043.1"/>
    <property type="molecule type" value="Genomic_DNA"/>
</dbReference>
<gene>
    <name evidence="3" type="ORF">R28058_27601</name>
    <name evidence="2" type="ORF">UMC4404_27111</name>
</gene>
<dbReference type="KEGG" id="psor:RSJ16_16145"/>
<dbReference type="AlphaFoldDB" id="A0A0A8W299"/>
<dbReference type="Pfam" id="PF13521">
    <property type="entry name" value="AAA_28"/>
    <property type="match status" value="1"/>
</dbReference>
<evidence type="ECO:0000259" key="1">
    <source>
        <dbReference type="Pfam" id="PF13521"/>
    </source>
</evidence>
<dbReference type="RefSeq" id="WP_055332801.1">
    <property type="nucleotide sequence ID" value="NZ_BDJI01000002.1"/>
</dbReference>
<proteinExistence type="predicted"/>
<dbReference type="InterPro" id="IPR038727">
    <property type="entry name" value="NadR/Ttd14_AAA_dom"/>
</dbReference>
<reference evidence="2" key="2">
    <citation type="submission" date="2015-01" db="EMBL/GenBank/DDBJ databases">
        <authorList>
            <person name="Aslett M.A."/>
            <person name="De Silva N."/>
        </authorList>
    </citation>
    <scope>NUCLEOTIDE SEQUENCE</scope>
    <source>
        <strain evidence="2">UMC4404</strain>
    </source>
</reference>
<protein>
    <submittedName>
        <fullName evidence="3">Predicted ATPase/kinase involved in NAD metabolism</fullName>
    </submittedName>
</protein>
<dbReference type="GO" id="GO:0016301">
    <property type="term" value="F:kinase activity"/>
    <property type="evidence" value="ECO:0007669"/>
    <property type="project" value="UniProtKB-KW"/>
</dbReference>
<organism evidence="3 4">
    <name type="scientific">Paraclostridium sordellii</name>
    <name type="common">Clostridium sordellii</name>
    <dbReference type="NCBI Taxonomy" id="1505"/>
    <lineage>
        <taxon>Bacteria</taxon>
        <taxon>Bacillati</taxon>
        <taxon>Bacillota</taxon>
        <taxon>Clostridia</taxon>
        <taxon>Peptostreptococcales</taxon>
        <taxon>Peptostreptococcaceae</taxon>
        <taxon>Paraclostridium</taxon>
    </lineage>
</organism>
<reference evidence="4 5" key="1">
    <citation type="submission" date="2015-01" db="EMBL/GenBank/DDBJ databases">
        <authorList>
            <person name="Aslett A.Martin."/>
            <person name="De Silva Nishadi"/>
        </authorList>
    </citation>
    <scope>NUCLEOTIDE SEQUENCE [LARGE SCALE GENOMIC DNA]</scope>
    <source>
        <strain evidence="3 4">R28058</strain>
        <strain evidence="5">UMC4404</strain>
    </source>
</reference>
<dbReference type="InterPro" id="IPR027417">
    <property type="entry name" value="P-loop_NTPase"/>
</dbReference>
<evidence type="ECO:0000313" key="4">
    <source>
        <dbReference type="Proteomes" id="UP000049127"/>
    </source>
</evidence>
<dbReference type="SUPFAM" id="SSF52540">
    <property type="entry name" value="P-loop containing nucleoside triphosphate hydrolases"/>
    <property type="match status" value="1"/>
</dbReference>
<sequence>MATKRIAVLGGPRCGKTTLIQHLYVEMKIAGLDVGYALEYSTEYLRDKGMIETISEQYGIYLGQKKIEDDLSGFDYGLTDYATFVPYIYGRFMLGDRKRTNKEIQILKDLYCLALEDIQNYDMIVYVPRQFGYVKDGVRWQDESIAIQIDEAILSFLKSENINFVEVSGSTKARAKQILELLDINYNETELLDEKDEK</sequence>
<dbReference type="EMBL" id="CDNY01000026">
    <property type="protein sequence ID" value="CEO35495.1"/>
    <property type="molecule type" value="Genomic_DNA"/>
</dbReference>
<evidence type="ECO:0000313" key="5">
    <source>
        <dbReference type="Proteomes" id="UP000049685"/>
    </source>
</evidence>
<feature type="domain" description="NadR/Ttd14 AAA" evidence="1">
    <location>
        <begin position="5"/>
        <end position="174"/>
    </location>
</feature>
<name>A0A0A8W299_PARSO</name>
<keyword evidence="3" id="KW-0418">Kinase</keyword>
<dbReference type="OrthoDB" id="1648224at2"/>
<evidence type="ECO:0000313" key="3">
    <source>
        <dbReference type="EMBL" id="CEQ05043.1"/>
    </source>
</evidence>
<keyword evidence="3" id="KW-0808">Transferase</keyword>
<evidence type="ECO:0000313" key="2">
    <source>
        <dbReference type="EMBL" id="CEO35495.1"/>
    </source>
</evidence>